<dbReference type="AlphaFoldDB" id="A0AAN7LX02"/>
<feature type="region of interest" description="Disordered" evidence="1">
    <location>
        <begin position="37"/>
        <end position="106"/>
    </location>
</feature>
<dbReference type="PANTHER" id="PTHR33115:SF50">
    <property type="entry name" value="ARM REPEAT SUPERFAMILY PROTEIN"/>
    <property type="match status" value="1"/>
</dbReference>
<dbReference type="Gene3D" id="1.25.10.10">
    <property type="entry name" value="Leucine-rich Repeat Variant"/>
    <property type="match status" value="1"/>
</dbReference>
<feature type="transmembrane region" description="Helical" evidence="2">
    <location>
        <begin position="309"/>
        <end position="330"/>
    </location>
</feature>
<name>A0AAN7LX02_TRANT</name>
<keyword evidence="2" id="KW-1133">Transmembrane helix</keyword>
<protein>
    <recommendedName>
        <fullName evidence="5">ARM repeat superfamily protein</fullName>
    </recommendedName>
</protein>
<keyword evidence="2" id="KW-0472">Membrane</keyword>
<dbReference type="InterPro" id="IPR011989">
    <property type="entry name" value="ARM-like"/>
</dbReference>
<dbReference type="EMBL" id="JAXQNO010000007">
    <property type="protein sequence ID" value="KAK4794142.1"/>
    <property type="molecule type" value="Genomic_DNA"/>
</dbReference>
<evidence type="ECO:0000313" key="4">
    <source>
        <dbReference type="Proteomes" id="UP001346149"/>
    </source>
</evidence>
<keyword evidence="4" id="KW-1185">Reference proteome</keyword>
<feature type="transmembrane region" description="Helical" evidence="2">
    <location>
        <begin position="124"/>
        <end position="146"/>
    </location>
</feature>
<keyword evidence="2" id="KW-0812">Transmembrane</keyword>
<dbReference type="SUPFAM" id="SSF48371">
    <property type="entry name" value="ARM repeat"/>
    <property type="match status" value="1"/>
</dbReference>
<evidence type="ECO:0000313" key="3">
    <source>
        <dbReference type="EMBL" id="KAK4794142.1"/>
    </source>
</evidence>
<organism evidence="3 4">
    <name type="scientific">Trapa natans</name>
    <name type="common">Water chestnut</name>
    <dbReference type="NCBI Taxonomy" id="22666"/>
    <lineage>
        <taxon>Eukaryota</taxon>
        <taxon>Viridiplantae</taxon>
        <taxon>Streptophyta</taxon>
        <taxon>Embryophyta</taxon>
        <taxon>Tracheophyta</taxon>
        <taxon>Spermatophyta</taxon>
        <taxon>Magnoliopsida</taxon>
        <taxon>eudicotyledons</taxon>
        <taxon>Gunneridae</taxon>
        <taxon>Pentapetalae</taxon>
        <taxon>rosids</taxon>
        <taxon>malvids</taxon>
        <taxon>Myrtales</taxon>
        <taxon>Lythraceae</taxon>
        <taxon>Trapa</taxon>
    </lineage>
</organism>
<feature type="transmembrane region" description="Helical" evidence="2">
    <location>
        <begin position="267"/>
        <end position="288"/>
    </location>
</feature>
<feature type="compositionally biased region" description="Polar residues" evidence="1">
    <location>
        <begin position="57"/>
        <end position="73"/>
    </location>
</feature>
<dbReference type="PANTHER" id="PTHR33115">
    <property type="entry name" value="ARM REPEAT SUPERFAMILY PROTEIN"/>
    <property type="match status" value="1"/>
</dbReference>
<evidence type="ECO:0000256" key="2">
    <source>
        <dbReference type="SAM" id="Phobius"/>
    </source>
</evidence>
<evidence type="ECO:0008006" key="5">
    <source>
        <dbReference type="Google" id="ProtNLM"/>
    </source>
</evidence>
<reference evidence="3 4" key="1">
    <citation type="journal article" date="2023" name="Hortic Res">
        <title>Pangenome of water caltrop reveals structural variations and asymmetric subgenome divergence after allopolyploidization.</title>
        <authorList>
            <person name="Zhang X."/>
            <person name="Chen Y."/>
            <person name="Wang L."/>
            <person name="Yuan Y."/>
            <person name="Fang M."/>
            <person name="Shi L."/>
            <person name="Lu R."/>
            <person name="Comes H.P."/>
            <person name="Ma Y."/>
            <person name="Chen Y."/>
            <person name="Huang G."/>
            <person name="Zhou Y."/>
            <person name="Zheng Z."/>
            <person name="Qiu Y."/>
        </authorList>
    </citation>
    <scope>NUCLEOTIDE SEQUENCE [LARGE SCALE GENOMIC DNA]</scope>
    <source>
        <strain evidence="3">F231</strain>
    </source>
</reference>
<gene>
    <name evidence="3" type="ORF">SAY86_012136</name>
</gene>
<dbReference type="InterPro" id="IPR016024">
    <property type="entry name" value="ARM-type_fold"/>
</dbReference>
<sequence>MVVQNLLRVPIDAGYGGYTNLYGAAMADRVEESIIDSRSSMEKGAGGDGSVRASGSHIPQPSKSAGSSDTTLTILEPQYSGIEKRDGNQSPSLSPTTPTPPSSDQAPEKKLTLFALRLAVLEKAASGLGTLGFIWATVVLLGGFVITLDKTDFWFITIILLTESTRIFSRSHELEWQHQATWSIRDAGINSFNAIRSSSVSLLSAMKTAFWCRPIASRKSRRVTEVESHGCSHHQPGPKRILTRTWTSSDVPLLPIWLFLSRNVSKLLYWLQLLSAAACMVLSLMKLIKHNYGEIEKGDSDKRNRKAALYIFYSMALAQALLFLMEKAYWEWKVNFCKLLERVSQECELGTYGLVSVRRFFYDSFSRCLTHSIFDGLNMDMISFSTELLVSNSPDEQLMGIRILRQLATKESFSADTLQKIGMSIPVIDRLVEMLNWKAPQQEEIRRSSAEIMSKLTGKKQNSIRVAGIPGAMESISSLLQTNRSPSDRAATDKIGEKTIIFDQEDYGFWTFNQLGLLILKKLARDINNCAKIGNTRGILPKIVDFTHIGERVLRDPNATYTEILTVKRSLQLLTMLVGTTGATGKKLRKDISEIVFTISNIRDILRHGEGHPVLQTLGIEVLTSLASEEDAAERIGGTGGLLKDLSNIFFFFKAGTSLEQSSVRAAAGEALAMLSLDSEANCCRILKLQVLPQLVVALEIQDLQISAARILRNLCARSHDGSLGLLKGIKAAAPIVSRVKTYYHELSYQIDKLDFNWYLPMSQVLKAIISAENKLQEVMMGLATQVFRFMTVQESSHVFRQAGITEVELAEALVQILRKYPEPHIEVPRIRRLTVELAIWIMKAEATNARHLQRLGLERELEGILETTSELECFNIFSGTVGLNRHGTTIHSLVETAVRLLQTDTED</sequence>
<evidence type="ECO:0000256" key="1">
    <source>
        <dbReference type="SAM" id="MobiDB-lite"/>
    </source>
</evidence>
<comment type="caution">
    <text evidence="3">The sequence shown here is derived from an EMBL/GenBank/DDBJ whole genome shotgun (WGS) entry which is preliminary data.</text>
</comment>
<proteinExistence type="predicted"/>
<dbReference type="Proteomes" id="UP001346149">
    <property type="component" value="Unassembled WGS sequence"/>
</dbReference>
<accession>A0AAN7LX02</accession>